<dbReference type="InterPro" id="IPR038440">
    <property type="entry name" value="FimV_C_sf"/>
</dbReference>
<accession>A0A3A8EZX1</accession>
<feature type="compositionally biased region" description="Polar residues" evidence="1">
    <location>
        <begin position="228"/>
        <end position="240"/>
    </location>
</feature>
<feature type="compositionally biased region" description="Basic residues" evidence="1">
    <location>
        <begin position="34"/>
        <end position="43"/>
    </location>
</feature>
<name>A0A3A8EZX1_9GAMM</name>
<gene>
    <name evidence="2" type="ORF">D7V21_06730</name>
</gene>
<dbReference type="RefSeq" id="WP_120369750.1">
    <property type="nucleotide sequence ID" value="NZ_RAXU01000006.1"/>
</dbReference>
<evidence type="ECO:0000313" key="3">
    <source>
        <dbReference type="Proteomes" id="UP000269001"/>
    </source>
</evidence>
<evidence type="ECO:0008006" key="4">
    <source>
        <dbReference type="Google" id="ProtNLM"/>
    </source>
</evidence>
<feature type="region of interest" description="Disordered" evidence="1">
    <location>
        <begin position="228"/>
        <end position="251"/>
    </location>
</feature>
<keyword evidence="3" id="KW-1185">Reference proteome</keyword>
<dbReference type="EMBL" id="RAXU01000006">
    <property type="protein sequence ID" value="RKG34441.1"/>
    <property type="molecule type" value="Genomic_DNA"/>
</dbReference>
<dbReference type="Gene3D" id="1.20.58.2200">
    <property type="match status" value="1"/>
</dbReference>
<proteinExistence type="predicted"/>
<evidence type="ECO:0000256" key="1">
    <source>
        <dbReference type="SAM" id="MobiDB-lite"/>
    </source>
</evidence>
<organism evidence="2 3">
    <name type="scientific">Acinetobacter guerrae</name>
    <dbReference type="NCBI Taxonomy" id="1843371"/>
    <lineage>
        <taxon>Bacteria</taxon>
        <taxon>Pseudomonadati</taxon>
        <taxon>Pseudomonadota</taxon>
        <taxon>Gammaproteobacteria</taxon>
        <taxon>Moraxellales</taxon>
        <taxon>Moraxellaceae</taxon>
        <taxon>Acinetobacter</taxon>
    </lineage>
</organism>
<dbReference type="AlphaFoldDB" id="A0A3A8EZX1"/>
<evidence type="ECO:0000313" key="2">
    <source>
        <dbReference type="EMBL" id="RKG34441.1"/>
    </source>
</evidence>
<dbReference type="Proteomes" id="UP000269001">
    <property type="component" value="Unassembled WGS sequence"/>
</dbReference>
<feature type="region of interest" description="Disordered" evidence="1">
    <location>
        <begin position="28"/>
        <end position="57"/>
    </location>
</feature>
<protein>
    <recommendedName>
        <fullName evidence="4">Fimbrial protein FimV</fullName>
    </recommendedName>
</protein>
<reference evidence="2 3" key="1">
    <citation type="submission" date="2018-09" db="EMBL/GenBank/DDBJ databases">
        <title>The draft genome of Acinetobacter spp. strains.</title>
        <authorList>
            <person name="Qin J."/>
            <person name="Feng Y."/>
            <person name="Zong Z."/>
        </authorList>
    </citation>
    <scope>NUCLEOTIDE SEQUENCE [LARGE SCALE GENOMIC DNA]</scope>
    <source>
        <strain evidence="2 3">WCHAc060096</strain>
    </source>
</reference>
<comment type="caution">
    <text evidence="2">The sequence shown here is derived from an EMBL/GenBank/DDBJ whole genome shotgun (WGS) entry which is preliminary data.</text>
</comment>
<sequence>MLYVIPFIILLIIAVVLKKREAGKEEQNLANKANAKKKGKKTVGRTASRPRAESKEVTPTIIAEQKKTTPVSQELHQKIVSWIQSGNYSTAEAQINQALNRDNSQHGLYLHLLDIHILQKDEFAIDQLITHLRALDLQDIVMQAEAKKREYEQKKQPEGIDYSSDSLNFQAVDNEKLSETPQNAMTDADFDALVQTQAQSNESTATDSIKIEKDSVSEVEPLEFNFSFDSSTKVTEQSTDLPEPLSEKPTDLSEFSLTLEPREVSSNHIETGKNIDVDLLKASPTEIDPPKVSLDFSNLDFATQPSLEPTNERIETQVEDTAEALPEFKFDQLELESTSAPFETKLEPASSVEQPTEQVLETHTDVSKGSSSFDLNDPLVQSFPELGQVNEPQLDLDLAKQYIELGAYDSARILLTKNQATFSPEQRELSKNLLNRIAS</sequence>